<evidence type="ECO:0000313" key="1">
    <source>
        <dbReference type="EMBL" id="EXX73555.1"/>
    </source>
</evidence>
<organism evidence="1 2">
    <name type="scientific">Rhizophagus irregularis (strain DAOM 197198w)</name>
    <name type="common">Glomus intraradices</name>
    <dbReference type="NCBI Taxonomy" id="1432141"/>
    <lineage>
        <taxon>Eukaryota</taxon>
        <taxon>Fungi</taxon>
        <taxon>Fungi incertae sedis</taxon>
        <taxon>Mucoromycota</taxon>
        <taxon>Glomeromycotina</taxon>
        <taxon>Glomeromycetes</taxon>
        <taxon>Glomerales</taxon>
        <taxon>Glomeraceae</taxon>
        <taxon>Rhizophagus</taxon>
    </lineage>
</organism>
<accession>A0A015K1M7</accession>
<evidence type="ECO:0000313" key="2">
    <source>
        <dbReference type="Proteomes" id="UP000022910"/>
    </source>
</evidence>
<dbReference type="AlphaFoldDB" id="A0A015K1M7"/>
<gene>
    <name evidence="1" type="ORF">RirG_059270</name>
</gene>
<proteinExistence type="predicted"/>
<comment type="caution">
    <text evidence="1">The sequence shown here is derived from an EMBL/GenBank/DDBJ whole genome shotgun (WGS) entry which is preliminary data.</text>
</comment>
<sequence>MYKTICLEHVQNVHCGQKKLYRKLRSKWYGVKKKIIEEFVNHCTTQNYVQIHLSSKAYSCEKISFESTGNFNV</sequence>
<evidence type="ECO:0008006" key="3">
    <source>
        <dbReference type="Google" id="ProtNLM"/>
    </source>
</evidence>
<reference evidence="1 2" key="1">
    <citation type="submission" date="2014-02" db="EMBL/GenBank/DDBJ databases">
        <title>Single nucleus genome sequencing reveals high similarity among nuclei of an endomycorrhizal fungus.</title>
        <authorList>
            <person name="Lin K."/>
            <person name="Geurts R."/>
            <person name="Zhang Z."/>
            <person name="Limpens E."/>
            <person name="Saunders D.G."/>
            <person name="Mu D."/>
            <person name="Pang E."/>
            <person name="Cao H."/>
            <person name="Cha H."/>
            <person name="Lin T."/>
            <person name="Zhou Q."/>
            <person name="Shang Y."/>
            <person name="Li Y."/>
            <person name="Ivanov S."/>
            <person name="Sharma T."/>
            <person name="Velzen R.V."/>
            <person name="Ruijter N.D."/>
            <person name="Aanen D.K."/>
            <person name="Win J."/>
            <person name="Kamoun S."/>
            <person name="Bisseling T."/>
            <person name="Huang S."/>
        </authorList>
    </citation>
    <scope>NUCLEOTIDE SEQUENCE [LARGE SCALE GENOMIC DNA]</scope>
    <source>
        <strain evidence="2">DAOM197198w</strain>
    </source>
</reference>
<dbReference type="HOGENOM" id="CLU_2706167_0_0_1"/>
<dbReference type="Proteomes" id="UP000022910">
    <property type="component" value="Unassembled WGS sequence"/>
</dbReference>
<dbReference type="EMBL" id="JEMT01014351">
    <property type="protein sequence ID" value="EXX73555.1"/>
    <property type="molecule type" value="Genomic_DNA"/>
</dbReference>
<name>A0A015K1M7_RHIIW</name>
<protein>
    <recommendedName>
        <fullName evidence="3">Integrase zinc-binding domain-containing protein</fullName>
    </recommendedName>
</protein>
<keyword evidence="2" id="KW-1185">Reference proteome</keyword>